<dbReference type="Proteomes" id="UP000789941">
    <property type="component" value="Unassembled WGS sequence"/>
</dbReference>
<keyword evidence="1" id="KW-1133">Transmembrane helix</keyword>
<proteinExistence type="predicted"/>
<organism evidence="2 3">
    <name type="scientific">Candidatus Bilamarchaeum dharawalense</name>
    <dbReference type="NCBI Taxonomy" id="2885759"/>
    <lineage>
        <taxon>Archaea</taxon>
        <taxon>Candidatus Micrarchaeota</taxon>
        <taxon>Candidatus Micrarchaeia</taxon>
        <taxon>Candidatus Anstonellales</taxon>
        <taxon>Candidatus Bilamarchaeaceae</taxon>
        <taxon>Candidatus Bilamarchaeum</taxon>
    </lineage>
</organism>
<keyword evidence="1" id="KW-0812">Transmembrane</keyword>
<sequence length="202" mass="23496">MRFDNPSVAAIIVLAVLVALAVFLYKPVFENPETVFKEDPLEKNKEVQFQPGQQYVYGYMFNGTQINMTYVILPDPYCTRIRMLESQNISESCIDKWGMDEKGYNSTLENPHMILFKPWMLALKEGWRWSNAMYLSYNGNTYPISASEYRVVRIDQYMNRSAFIVEIKTQSGSVEYEWVDVEKRILLKTSGPGYEVFLAEQS</sequence>
<evidence type="ECO:0000313" key="2">
    <source>
        <dbReference type="EMBL" id="VVC04218.1"/>
    </source>
</evidence>
<reference evidence="2 3" key="1">
    <citation type="submission" date="2019-08" db="EMBL/GenBank/DDBJ databases">
        <authorList>
            <person name="Vazquez-Campos X."/>
        </authorList>
    </citation>
    <scope>NUCLEOTIDE SEQUENCE [LARGE SCALE GENOMIC DNA]</scope>
    <source>
        <strain evidence="2">LFW-283_2</strain>
    </source>
</reference>
<accession>A0A5E4LST7</accession>
<name>A0A5E4LST7_9ARCH</name>
<evidence type="ECO:0000313" key="3">
    <source>
        <dbReference type="Proteomes" id="UP000789941"/>
    </source>
</evidence>
<evidence type="ECO:0000256" key="1">
    <source>
        <dbReference type="SAM" id="Phobius"/>
    </source>
</evidence>
<feature type="transmembrane region" description="Helical" evidence="1">
    <location>
        <begin position="7"/>
        <end position="25"/>
    </location>
</feature>
<gene>
    <name evidence="2" type="ORF">LFW2832_00812</name>
</gene>
<dbReference type="EMBL" id="CABMJJ010000009">
    <property type="protein sequence ID" value="VVC04218.1"/>
    <property type="molecule type" value="Genomic_DNA"/>
</dbReference>
<keyword evidence="1" id="KW-0472">Membrane</keyword>
<protein>
    <submittedName>
        <fullName evidence="2">Uncharacterized protein</fullName>
    </submittedName>
</protein>
<comment type="caution">
    <text evidence="2">The sequence shown here is derived from an EMBL/GenBank/DDBJ whole genome shotgun (WGS) entry which is preliminary data.</text>
</comment>
<dbReference type="AlphaFoldDB" id="A0A5E4LST7"/>